<dbReference type="SUPFAM" id="SSF55073">
    <property type="entry name" value="Nucleotide cyclase"/>
    <property type="match status" value="1"/>
</dbReference>
<dbReference type="InterPro" id="IPR000160">
    <property type="entry name" value="GGDEF_dom"/>
</dbReference>
<comment type="caution">
    <text evidence="4">The sequence shown here is derived from an EMBL/GenBank/DDBJ whole genome shotgun (WGS) entry which is preliminary data.</text>
</comment>
<name>A0A7W6RED3_9PROT</name>
<dbReference type="SMART" id="SM00267">
    <property type="entry name" value="GGDEF"/>
    <property type="match status" value="1"/>
</dbReference>
<proteinExistence type="predicted"/>
<dbReference type="EMBL" id="JACIGK010000017">
    <property type="protein sequence ID" value="MBB4266772.1"/>
    <property type="molecule type" value="Genomic_DNA"/>
</dbReference>
<dbReference type="PROSITE" id="PS50887">
    <property type="entry name" value="GGDEF"/>
    <property type="match status" value="1"/>
</dbReference>
<sequence>MAAQDAIPFPVYVVHADTLKLLAVNTAMRKRSGSVVGGLCYKEIYGQDVPCMHCPLVEMMAKKDMSRRKMVFELFNEADDRWYQMEETLIPWHDGTVAKYSIAVDVTALKETQNALVEAHAELALTSRQLERLAITDQLTGLSNRRRLDDTLTSEVQRAERYGTTLSAIICDVDRFKDINDLHGHQVGDAVLTEMAQVLKDNVRHLDTVGRWGGEEFAIICPETAEDGALTLAEKLRGTIAGHDLSVAGRKTMSFGVATFRPGETVTDLIRRADKALYRAKEKGRNRVET</sequence>
<dbReference type="InterPro" id="IPR050469">
    <property type="entry name" value="Diguanylate_Cyclase"/>
</dbReference>
<evidence type="ECO:0000313" key="4">
    <source>
        <dbReference type="EMBL" id="MBB4266772.1"/>
    </source>
</evidence>
<organism evidence="4 5">
    <name type="scientific">Roseospira visakhapatnamensis</name>
    <dbReference type="NCBI Taxonomy" id="390880"/>
    <lineage>
        <taxon>Bacteria</taxon>
        <taxon>Pseudomonadati</taxon>
        <taxon>Pseudomonadota</taxon>
        <taxon>Alphaproteobacteria</taxon>
        <taxon>Rhodospirillales</taxon>
        <taxon>Rhodospirillaceae</taxon>
        <taxon>Roseospira</taxon>
    </lineage>
</organism>
<keyword evidence="5" id="KW-1185">Reference proteome</keyword>
<feature type="domain" description="GGDEF" evidence="3">
    <location>
        <begin position="164"/>
        <end position="290"/>
    </location>
</feature>
<dbReference type="Proteomes" id="UP000554286">
    <property type="component" value="Unassembled WGS sequence"/>
</dbReference>
<dbReference type="PANTHER" id="PTHR45138">
    <property type="entry name" value="REGULATORY COMPONENTS OF SENSORY TRANSDUCTION SYSTEM"/>
    <property type="match status" value="1"/>
</dbReference>
<dbReference type="RefSeq" id="WP_246423068.1">
    <property type="nucleotide sequence ID" value="NZ_JACIGK010000017.1"/>
</dbReference>
<dbReference type="GO" id="GO:1902201">
    <property type="term" value="P:negative regulation of bacterial-type flagellum-dependent cell motility"/>
    <property type="evidence" value="ECO:0007669"/>
    <property type="project" value="TreeGrafter"/>
</dbReference>
<dbReference type="CDD" id="cd01949">
    <property type="entry name" value="GGDEF"/>
    <property type="match status" value="1"/>
</dbReference>
<accession>A0A7W6RED3</accession>
<gene>
    <name evidence="4" type="ORF">GGD89_002408</name>
</gene>
<dbReference type="InterPro" id="IPR029787">
    <property type="entry name" value="Nucleotide_cyclase"/>
</dbReference>
<dbReference type="EC" id="2.7.7.65" evidence="1"/>
<dbReference type="Pfam" id="PF00990">
    <property type="entry name" value="GGDEF"/>
    <property type="match status" value="1"/>
</dbReference>
<dbReference type="PANTHER" id="PTHR45138:SF9">
    <property type="entry name" value="DIGUANYLATE CYCLASE DGCM-RELATED"/>
    <property type="match status" value="1"/>
</dbReference>
<dbReference type="GO" id="GO:0043709">
    <property type="term" value="P:cell adhesion involved in single-species biofilm formation"/>
    <property type="evidence" value="ECO:0007669"/>
    <property type="project" value="TreeGrafter"/>
</dbReference>
<reference evidence="4 5" key="1">
    <citation type="submission" date="2020-08" db="EMBL/GenBank/DDBJ databases">
        <title>Genome sequencing of Purple Non-Sulfur Bacteria from various extreme environments.</title>
        <authorList>
            <person name="Mayer M."/>
        </authorList>
    </citation>
    <scope>NUCLEOTIDE SEQUENCE [LARGE SCALE GENOMIC DNA]</scope>
    <source>
        <strain evidence="4 5">JA131</strain>
    </source>
</reference>
<dbReference type="GO" id="GO:0052621">
    <property type="term" value="F:diguanylate cyclase activity"/>
    <property type="evidence" value="ECO:0007669"/>
    <property type="project" value="UniProtKB-EC"/>
</dbReference>
<dbReference type="AlphaFoldDB" id="A0A7W6RED3"/>
<dbReference type="InterPro" id="IPR043128">
    <property type="entry name" value="Rev_trsase/Diguanyl_cyclase"/>
</dbReference>
<evidence type="ECO:0000313" key="5">
    <source>
        <dbReference type="Proteomes" id="UP000554286"/>
    </source>
</evidence>
<dbReference type="GO" id="GO:0005886">
    <property type="term" value="C:plasma membrane"/>
    <property type="evidence" value="ECO:0007669"/>
    <property type="project" value="TreeGrafter"/>
</dbReference>
<evidence type="ECO:0000256" key="2">
    <source>
        <dbReference type="ARBA" id="ARBA00034247"/>
    </source>
</evidence>
<evidence type="ECO:0000259" key="3">
    <source>
        <dbReference type="PROSITE" id="PS50887"/>
    </source>
</evidence>
<dbReference type="Gene3D" id="3.30.70.270">
    <property type="match status" value="1"/>
</dbReference>
<evidence type="ECO:0000256" key="1">
    <source>
        <dbReference type="ARBA" id="ARBA00012528"/>
    </source>
</evidence>
<comment type="catalytic activity">
    <reaction evidence="2">
        <text>2 GTP = 3',3'-c-di-GMP + 2 diphosphate</text>
        <dbReference type="Rhea" id="RHEA:24898"/>
        <dbReference type="ChEBI" id="CHEBI:33019"/>
        <dbReference type="ChEBI" id="CHEBI:37565"/>
        <dbReference type="ChEBI" id="CHEBI:58805"/>
        <dbReference type="EC" id="2.7.7.65"/>
    </reaction>
</comment>
<protein>
    <recommendedName>
        <fullName evidence="1">diguanylate cyclase</fullName>
        <ecNumber evidence="1">2.7.7.65</ecNumber>
    </recommendedName>
</protein>
<dbReference type="FunFam" id="3.30.70.270:FF:000001">
    <property type="entry name" value="Diguanylate cyclase domain protein"/>
    <property type="match status" value="1"/>
</dbReference>
<dbReference type="NCBIfam" id="TIGR00254">
    <property type="entry name" value="GGDEF"/>
    <property type="match status" value="1"/>
</dbReference>